<keyword evidence="1" id="KW-0542">Nucleomorph</keyword>
<accession>J7G648</accession>
<geneLocation type="nucleomorph" evidence="1"/>
<organism evidence="1 2">
    <name type="scientific">Chroomonas mesostigmatica CCMP1168</name>
    <dbReference type="NCBI Taxonomy" id="1195612"/>
    <lineage>
        <taxon>Eukaryota</taxon>
        <taxon>Cryptophyceae</taxon>
        <taxon>Pyrenomonadales</taxon>
        <taxon>Chroomonadaceae</taxon>
        <taxon>Chroomonas</taxon>
    </lineage>
</organism>
<evidence type="ECO:0000313" key="1">
    <source>
        <dbReference type="EMBL" id="AFP65536.1"/>
    </source>
</evidence>
<protein>
    <submittedName>
        <fullName evidence="1">Uncharacterized protein</fullName>
    </submittedName>
</protein>
<dbReference type="EMBL" id="CP003681">
    <property type="protein sequence ID" value="AFP65536.1"/>
    <property type="molecule type" value="Genomic_DNA"/>
</dbReference>
<proteinExistence type="predicted"/>
<sequence length="88" mass="11216">MSSYNDYEKKKKHFWWGRFIRNEFKKFLLRFLPLRHFKIKNSKNLSRKIFNRKKKFIDIKKENIDLLKFKKIYPTNLIDKWIGFRIRF</sequence>
<name>J7G648_9CRYP</name>
<dbReference type="Proteomes" id="UP000243348">
    <property type="component" value="Nucleomorph 2"/>
</dbReference>
<evidence type="ECO:0000313" key="2">
    <source>
        <dbReference type="Proteomes" id="UP000243348"/>
    </source>
</evidence>
<reference evidence="1 2" key="1">
    <citation type="journal article" date="2012" name="Genome Biol. Evol.">
        <title>Nucleomorph genome sequence of the cryptophyte alga Chroomonas mesostigmatica CCMP1168 reveals lineage-specific gene loss and genome complexity.</title>
        <authorList>
            <person name="Moore C.E."/>
            <person name="Curtis B."/>
            <person name="Mills T."/>
            <person name="Tanifuji G."/>
            <person name="Archibald J.M."/>
        </authorList>
    </citation>
    <scope>NUCLEOTIDE SEQUENCE [LARGE SCALE GENOMIC DNA]</scope>
    <source>
        <strain evidence="1 2">CCMP1168</strain>
    </source>
</reference>
<gene>
    <name evidence="1" type="ORF">CMESO_370</name>
</gene>
<dbReference type="AlphaFoldDB" id="J7G648"/>